<dbReference type="SUPFAM" id="SSF49854">
    <property type="entry name" value="Spermadhesin, CUB domain"/>
    <property type="match status" value="1"/>
</dbReference>
<dbReference type="InterPro" id="IPR000152">
    <property type="entry name" value="EGF-type_Asp/Asn_hydroxyl_site"/>
</dbReference>
<evidence type="ECO:0000256" key="7">
    <source>
        <dbReference type="SAM" id="Phobius"/>
    </source>
</evidence>
<dbReference type="GO" id="GO:0030855">
    <property type="term" value="P:epithelial cell differentiation"/>
    <property type="evidence" value="ECO:0007669"/>
    <property type="project" value="UniProtKB-ARBA"/>
</dbReference>
<keyword evidence="7" id="KW-0472">Membrane</keyword>
<reference evidence="10" key="4">
    <citation type="submission" date="2025-09" db="UniProtKB">
        <authorList>
            <consortium name="Ensembl"/>
        </authorList>
    </citation>
    <scope>IDENTIFICATION</scope>
</reference>
<keyword evidence="2" id="KW-0732">Signal</keyword>
<evidence type="ECO:0000313" key="11">
    <source>
        <dbReference type="Proteomes" id="UP000018467"/>
    </source>
</evidence>
<keyword evidence="7" id="KW-0812">Transmembrane</keyword>
<dbReference type="InterPro" id="IPR035914">
    <property type="entry name" value="Sperma_CUB_dom_sf"/>
</dbReference>
<comment type="caution">
    <text evidence="5">Lacks conserved residue(s) required for the propagation of feature annotation.</text>
</comment>
<dbReference type="Pfam" id="PF00431">
    <property type="entry name" value="CUB"/>
    <property type="match status" value="1"/>
</dbReference>
<evidence type="ECO:0000313" key="10">
    <source>
        <dbReference type="Ensembl" id="ENSAMXP00000028218.1"/>
    </source>
</evidence>
<keyword evidence="1 5" id="KW-0245">EGF-like domain</keyword>
<dbReference type="PROSITE" id="PS50026">
    <property type="entry name" value="EGF_3"/>
    <property type="match status" value="1"/>
</dbReference>
<dbReference type="Pfam" id="PF07645">
    <property type="entry name" value="EGF_CA"/>
    <property type="match status" value="1"/>
</dbReference>
<accession>A0A3B1IE69</accession>
<evidence type="ECO:0000259" key="8">
    <source>
        <dbReference type="PROSITE" id="PS01180"/>
    </source>
</evidence>
<feature type="domain" description="EGF-like" evidence="9">
    <location>
        <begin position="222"/>
        <end position="264"/>
    </location>
</feature>
<dbReference type="InterPro" id="IPR001881">
    <property type="entry name" value="EGF-like_Ca-bd_dom"/>
</dbReference>
<dbReference type="AlphaFoldDB" id="A0A3B1IE69"/>
<keyword evidence="3" id="KW-0677">Repeat</keyword>
<proteinExistence type="predicted"/>
<reference evidence="10" key="3">
    <citation type="submission" date="2025-08" db="UniProtKB">
        <authorList>
            <consortium name="Ensembl"/>
        </authorList>
    </citation>
    <scope>IDENTIFICATION</scope>
</reference>
<dbReference type="SMART" id="SM00179">
    <property type="entry name" value="EGF_CA"/>
    <property type="match status" value="1"/>
</dbReference>
<dbReference type="PROSITE" id="PS01180">
    <property type="entry name" value="CUB"/>
    <property type="match status" value="1"/>
</dbReference>
<evidence type="ECO:0000256" key="4">
    <source>
        <dbReference type="ARBA" id="ARBA00023157"/>
    </source>
</evidence>
<evidence type="ECO:0000256" key="6">
    <source>
        <dbReference type="SAM" id="MobiDB-lite"/>
    </source>
</evidence>
<dbReference type="InterPro" id="IPR000859">
    <property type="entry name" value="CUB_dom"/>
</dbReference>
<dbReference type="InParanoid" id="A0A3B1IE69"/>
<dbReference type="InterPro" id="IPR018097">
    <property type="entry name" value="EGF_Ca-bd_CS"/>
</dbReference>
<dbReference type="Bgee" id="ENSAMXG00000029375">
    <property type="expression patterns" value="Expressed in ovary and 4 other cell types or tissues"/>
</dbReference>
<dbReference type="FunFam" id="2.10.25.10:FF:000038">
    <property type="entry name" value="Fibrillin 2"/>
    <property type="match status" value="1"/>
</dbReference>
<dbReference type="STRING" id="7994.ENSAMXP00000028218"/>
<dbReference type="SMART" id="SM00181">
    <property type="entry name" value="EGF"/>
    <property type="match status" value="1"/>
</dbReference>
<feature type="region of interest" description="Disordered" evidence="6">
    <location>
        <begin position="341"/>
        <end position="368"/>
    </location>
</feature>
<dbReference type="GeneTree" id="ENSGT01110000267375"/>
<dbReference type="GO" id="GO:0005509">
    <property type="term" value="F:calcium ion binding"/>
    <property type="evidence" value="ECO:0007669"/>
    <property type="project" value="InterPro"/>
</dbReference>
<dbReference type="InterPro" id="IPR049883">
    <property type="entry name" value="NOTCH1_EGF-like"/>
</dbReference>
<evidence type="ECO:0008006" key="12">
    <source>
        <dbReference type="Google" id="ProtNLM"/>
    </source>
</evidence>
<dbReference type="Proteomes" id="UP000018467">
    <property type="component" value="Unassembled WGS sequence"/>
</dbReference>
<dbReference type="Ensembl" id="ENSAMXT00000035856.1">
    <property type="protein sequence ID" value="ENSAMXP00000028218.1"/>
    <property type="gene ID" value="ENSAMXG00000029375.1"/>
</dbReference>
<dbReference type="SUPFAM" id="SSF57196">
    <property type="entry name" value="EGF/Laminin"/>
    <property type="match status" value="1"/>
</dbReference>
<dbReference type="Gene3D" id="2.60.120.290">
    <property type="entry name" value="Spermadhesin, CUB domain"/>
    <property type="match status" value="1"/>
</dbReference>
<dbReference type="PROSITE" id="PS00010">
    <property type="entry name" value="ASX_HYDROXYL"/>
    <property type="match status" value="1"/>
</dbReference>
<dbReference type="PROSITE" id="PS01186">
    <property type="entry name" value="EGF_2"/>
    <property type="match status" value="1"/>
</dbReference>
<reference evidence="11" key="2">
    <citation type="journal article" date="2014" name="Nat. Commun.">
        <title>The cavefish genome reveals candidate genes for eye loss.</title>
        <authorList>
            <person name="McGaugh S.E."/>
            <person name="Gross J.B."/>
            <person name="Aken B."/>
            <person name="Blin M."/>
            <person name="Borowsky R."/>
            <person name="Chalopin D."/>
            <person name="Hinaux H."/>
            <person name="Jeffery W.R."/>
            <person name="Keene A."/>
            <person name="Ma L."/>
            <person name="Minx P."/>
            <person name="Murphy D."/>
            <person name="O'Quin K.E."/>
            <person name="Retaux S."/>
            <person name="Rohner N."/>
            <person name="Searle S.M."/>
            <person name="Stahl B.A."/>
            <person name="Tabin C."/>
            <person name="Volff J.N."/>
            <person name="Yoshizawa M."/>
            <person name="Warren W.C."/>
        </authorList>
    </citation>
    <scope>NUCLEOTIDE SEQUENCE [LARGE SCALE GENOMIC DNA]</scope>
    <source>
        <strain evidence="11">female</strain>
    </source>
</reference>
<dbReference type="InterPro" id="IPR000742">
    <property type="entry name" value="EGF"/>
</dbReference>
<dbReference type="Gene3D" id="2.10.25.10">
    <property type="entry name" value="Laminin"/>
    <property type="match status" value="1"/>
</dbReference>
<dbReference type="SMART" id="SM00042">
    <property type="entry name" value="CUB"/>
    <property type="match status" value="1"/>
</dbReference>
<sequence>MCELCPLICLSACFPEQGFRALEGSAFFALRSCHQILGGDSGEFFSPDYLCSSPALWCNWTIQVPRGKRVKLYLEDLTPDYTCHLKMDQIHLDESPVAAGGAQILERCWQSARYTSISNTVHVVQLIGPNPNPPHRGFYAQYQAFGPVEPPPAPTVGGECVGRWGEGGWVVLSDGVLLILWVQFGSGQNEELQSTLQNLKGKSIKPHGANSHGTVSSISVEDINECETRLVMCDVNAECVNEFGSYSCHCLHGYSPGLGGAMCVDPKTEDCSRASFPELLYVVCVLLGFLIALLLLVLGVIYRRYHRGAFLPHCHSSSTRSFTAAASDANNNSNSDCGLNGGSDPCSSRPLPPPPPLRLPREPPNSLDLPLLKFTPLAPSGGFEAKLQSEKDKL</sequence>
<evidence type="ECO:0000256" key="2">
    <source>
        <dbReference type="ARBA" id="ARBA00022729"/>
    </source>
</evidence>
<dbReference type="PROSITE" id="PS01187">
    <property type="entry name" value="EGF_CA"/>
    <property type="match status" value="1"/>
</dbReference>
<organism evidence="10 11">
    <name type="scientific">Astyanax mexicanus</name>
    <name type="common">Blind cave fish</name>
    <name type="synonym">Astyanax fasciatus mexicanus</name>
    <dbReference type="NCBI Taxonomy" id="7994"/>
    <lineage>
        <taxon>Eukaryota</taxon>
        <taxon>Metazoa</taxon>
        <taxon>Chordata</taxon>
        <taxon>Craniata</taxon>
        <taxon>Vertebrata</taxon>
        <taxon>Euteleostomi</taxon>
        <taxon>Actinopterygii</taxon>
        <taxon>Neopterygii</taxon>
        <taxon>Teleostei</taxon>
        <taxon>Ostariophysi</taxon>
        <taxon>Characiformes</taxon>
        <taxon>Characoidei</taxon>
        <taxon>Acestrorhamphidae</taxon>
        <taxon>Acestrorhamphinae</taxon>
        <taxon>Astyanax</taxon>
    </lineage>
</organism>
<evidence type="ECO:0000259" key="9">
    <source>
        <dbReference type="PROSITE" id="PS50026"/>
    </source>
</evidence>
<name>A0A3B1IE69_ASTMX</name>
<keyword evidence="4" id="KW-1015">Disulfide bond</keyword>
<feature type="transmembrane region" description="Helical" evidence="7">
    <location>
        <begin position="279"/>
        <end position="302"/>
    </location>
</feature>
<evidence type="ECO:0000256" key="5">
    <source>
        <dbReference type="PROSITE-ProRule" id="PRU00076"/>
    </source>
</evidence>
<keyword evidence="11" id="KW-1185">Reference proteome</keyword>
<evidence type="ECO:0000256" key="1">
    <source>
        <dbReference type="ARBA" id="ARBA00022536"/>
    </source>
</evidence>
<protein>
    <recommendedName>
        <fullName evidence="12">EGF-like domain-containing protein</fullName>
    </recommendedName>
</protein>
<feature type="domain" description="CUB" evidence="8">
    <location>
        <begin position="33"/>
        <end position="145"/>
    </location>
</feature>
<evidence type="ECO:0000256" key="3">
    <source>
        <dbReference type="ARBA" id="ARBA00022737"/>
    </source>
</evidence>
<dbReference type="CDD" id="cd00054">
    <property type="entry name" value="EGF_CA"/>
    <property type="match status" value="1"/>
</dbReference>
<keyword evidence="7" id="KW-1133">Transmembrane helix</keyword>
<reference evidence="11" key="1">
    <citation type="submission" date="2013-03" db="EMBL/GenBank/DDBJ databases">
        <authorList>
            <person name="Jeffery W."/>
            <person name="Warren W."/>
            <person name="Wilson R.K."/>
        </authorList>
    </citation>
    <scope>NUCLEOTIDE SEQUENCE</scope>
    <source>
        <strain evidence="11">female</strain>
    </source>
</reference>